<evidence type="ECO:0000313" key="2">
    <source>
        <dbReference type="Proteomes" id="UP000249547"/>
    </source>
</evidence>
<dbReference type="Proteomes" id="UP000249547">
    <property type="component" value="Unassembled WGS sequence"/>
</dbReference>
<organism evidence="1 2">
    <name type="scientific">Chitinophaga skermanii</name>
    <dbReference type="NCBI Taxonomy" id="331697"/>
    <lineage>
        <taxon>Bacteria</taxon>
        <taxon>Pseudomonadati</taxon>
        <taxon>Bacteroidota</taxon>
        <taxon>Chitinophagia</taxon>
        <taxon>Chitinophagales</taxon>
        <taxon>Chitinophagaceae</taxon>
        <taxon>Chitinophaga</taxon>
    </lineage>
</organism>
<protein>
    <submittedName>
        <fullName evidence="1">Uncharacterized protein</fullName>
    </submittedName>
</protein>
<sequence>MAVETEEVMLNTYFGYQGSVVLITEQHLANVHFMKHQLLRIHISTGKLAQLGFVPISGTGATQFSISHEGITFYIKMGTKNKWIFQFNGQTITRIEYLHELQMLWYALTQEFLLRRIDKKELVKPSYCYAEKVNIALPGAMTPKMVDPTPQPFYVTPDCMLLVSTKPYTIWEINKVGMIEVDGKKWGIKYIAGEKDPYGAANALEWLKDHFKRYPPKKL</sequence>
<accession>A0A327QMU5</accession>
<evidence type="ECO:0000313" key="1">
    <source>
        <dbReference type="EMBL" id="RAJ05195.1"/>
    </source>
</evidence>
<gene>
    <name evidence="1" type="ORF">LX64_02349</name>
</gene>
<name>A0A327QMU5_9BACT</name>
<dbReference type="EMBL" id="QLLL01000004">
    <property type="protein sequence ID" value="RAJ05195.1"/>
    <property type="molecule type" value="Genomic_DNA"/>
</dbReference>
<reference evidence="1 2" key="1">
    <citation type="submission" date="2018-06" db="EMBL/GenBank/DDBJ databases">
        <title>Genomic Encyclopedia of Archaeal and Bacterial Type Strains, Phase II (KMG-II): from individual species to whole genera.</title>
        <authorList>
            <person name="Goeker M."/>
        </authorList>
    </citation>
    <scope>NUCLEOTIDE SEQUENCE [LARGE SCALE GENOMIC DNA]</scope>
    <source>
        <strain evidence="1 2">DSM 23857</strain>
    </source>
</reference>
<dbReference type="RefSeq" id="WP_111597806.1">
    <property type="nucleotide sequence ID" value="NZ_QLLL01000004.1"/>
</dbReference>
<keyword evidence="2" id="KW-1185">Reference proteome</keyword>
<dbReference type="OrthoDB" id="649619at2"/>
<comment type="caution">
    <text evidence="1">The sequence shown here is derived from an EMBL/GenBank/DDBJ whole genome shotgun (WGS) entry which is preliminary data.</text>
</comment>
<dbReference type="AlphaFoldDB" id="A0A327QMU5"/>
<proteinExistence type="predicted"/>